<organism evidence="3 10">
    <name type="scientific">Methanococcus maripaludis</name>
    <name type="common">Methanococcus deltae</name>
    <dbReference type="NCBI Taxonomy" id="39152"/>
    <lineage>
        <taxon>Archaea</taxon>
        <taxon>Methanobacteriati</taxon>
        <taxon>Methanobacteriota</taxon>
        <taxon>Methanomada group</taxon>
        <taxon>Methanococci</taxon>
        <taxon>Methanococcales</taxon>
        <taxon>Methanococcaceae</taxon>
        <taxon>Methanococcus</taxon>
    </lineage>
</organism>
<evidence type="ECO:0000313" key="8">
    <source>
        <dbReference type="Proteomes" id="UP000522365"/>
    </source>
</evidence>
<evidence type="ECO:0000313" key="7">
    <source>
        <dbReference type="EMBL" id="MBB6401181.1"/>
    </source>
</evidence>
<dbReference type="GO" id="GO:0000428">
    <property type="term" value="C:DNA-directed RNA polymerase complex"/>
    <property type="evidence" value="ECO:0007669"/>
    <property type="project" value="UniProtKB-KW"/>
</dbReference>
<keyword evidence="3" id="KW-0548">Nucleotidyltransferase</keyword>
<evidence type="ECO:0000256" key="2">
    <source>
        <dbReference type="ARBA" id="ARBA00023163"/>
    </source>
</evidence>
<dbReference type="Gene3D" id="3.90.940.10">
    <property type="match status" value="1"/>
</dbReference>
<dbReference type="GO" id="GO:0006360">
    <property type="term" value="P:transcription by RNA polymerase I"/>
    <property type="evidence" value="ECO:0007669"/>
    <property type="project" value="TreeGrafter"/>
</dbReference>
<dbReference type="NCBIfam" id="NF002208">
    <property type="entry name" value="PRK01099.1-3"/>
    <property type="match status" value="1"/>
</dbReference>
<evidence type="ECO:0000313" key="10">
    <source>
        <dbReference type="Proteomes" id="UP000563838"/>
    </source>
</evidence>
<dbReference type="EMBL" id="JACDUM010000001">
    <property type="protein sequence ID" value="MBA2859608.1"/>
    <property type="molecule type" value="Genomic_DNA"/>
</dbReference>
<evidence type="ECO:0000313" key="6">
    <source>
        <dbReference type="EMBL" id="MBA2868245.1"/>
    </source>
</evidence>
<dbReference type="EC" id="2.7.7.6" evidence="3"/>
<evidence type="ECO:0000313" key="3">
    <source>
        <dbReference type="EMBL" id="MBA2839890.1"/>
    </source>
</evidence>
<dbReference type="InterPro" id="IPR006110">
    <property type="entry name" value="Pol_omega/Rpo6/RPB6"/>
</dbReference>
<comment type="caution">
    <text evidence="3">The sequence shown here is derived from an EMBL/GenBank/DDBJ whole genome shotgun (WGS) entry which is preliminary data.</text>
</comment>
<proteinExistence type="predicted"/>
<keyword evidence="1 3" id="KW-0240">DNA-directed RNA polymerase</keyword>
<accession>A0A7J9NHA2</accession>
<dbReference type="GO" id="GO:0003677">
    <property type="term" value="F:DNA binding"/>
    <property type="evidence" value="ECO:0007669"/>
    <property type="project" value="InterPro"/>
</dbReference>
<protein>
    <submittedName>
        <fullName evidence="3">DNA-directed RNA polymerase subunit K</fullName>
        <ecNumber evidence="3">2.7.7.6</ecNumber>
    </submittedName>
</protein>
<evidence type="ECO:0000313" key="9">
    <source>
        <dbReference type="Proteomes" id="UP000536195"/>
    </source>
</evidence>
<name>A0A7J9NHA2_METMI</name>
<dbReference type="EMBL" id="JACHEC010000001">
    <property type="protein sequence ID" value="MBB6401181.1"/>
    <property type="molecule type" value="Genomic_DNA"/>
</dbReference>
<dbReference type="EMBL" id="JACDUI010000001">
    <property type="protein sequence ID" value="MBA2839890.1"/>
    <property type="molecule type" value="Genomic_DNA"/>
</dbReference>
<dbReference type="InterPro" id="IPR006111">
    <property type="entry name" value="Rpo6/Rpb6"/>
</dbReference>
<evidence type="ECO:0000256" key="1">
    <source>
        <dbReference type="ARBA" id="ARBA00022478"/>
    </source>
</evidence>
<dbReference type="Proteomes" id="UP000536195">
    <property type="component" value="Unassembled WGS sequence"/>
</dbReference>
<dbReference type="Proteomes" id="UP000571751">
    <property type="component" value="Unassembled WGS sequence"/>
</dbReference>
<evidence type="ECO:0000313" key="4">
    <source>
        <dbReference type="EMBL" id="MBA2852467.1"/>
    </source>
</evidence>
<reference evidence="8 10" key="1">
    <citation type="submission" date="2020-07" db="EMBL/GenBank/DDBJ databases">
        <title>Genomic Encyclopedia of Type Strains, Phase IV (KMG-V): Genome sequencing to study the core and pangenomes of soil and plant-associated prokaryotes.</title>
        <authorList>
            <person name="Whitman W."/>
        </authorList>
    </citation>
    <scope>NUCLEOTIDE SEQUENCE [LARGE SCALE GENOMIC DNA]</scope>
    <source>
        <strain evidence="3 10">A4</strain>
        <strain evidence="7 9">C11</strain>
        <strain evidence="6 12">C14</strain>
        <strain evidence="5 11">C9</strain>
        <strain evidence="4 8">S1</strain>
    </source>
</reference>
<dbReference type="InterPro" id="IPR020708">
    <property type="entry name" value="DNA-dir_RNA_polK_14-18kDa_CS"/>
</dbReference>
<dbReference type="Proteomes" id="UP000563838">
    <property type="component" value="Unassembled WGS sequence"/>
</dbReference>
<keyword evidence="2" id="KW-0804">Transcription</keyword>
<dbReference type="EMBL" id="JACDUK010000001">
    <property type="protein sequence ID" value="MBA2852467.1"/>
    <property type="molecule type" value="Genomic_DNA"/>
</dbReference>
<dbReference type="RefSeq" id="WP_181487417.1">
    <property type="nucleotide sequence ID" value="NZ_JACDUI010000001.1"/>
</dbReference>
<dbReference type="PANTHER" id="PTHR47227">
    <property type="entry name" value="DNA-DIRECTED RNA POLYMERASE SUBUNIT K"/>
    <property type="match status" value="1"/>
</dbReference>
<dbReference type="InterPro" id="IPR036161">
    <property type="entry name" value="RPB6/omega-like_sf"/>
</dbReference>
<dbReference type="Proteomes" id="UP000522365">
    <property type="component" value="Unassembled WGS sequence"/>
</dbReference>
<dbReference type="PANTHER" id="PTHR47227:SF5">
    <property type="entry name" value="DNA-DIRECTED RNA POLYMERASES I, II, AND III SUBUNIT RPABC2"/>
    <property type="match status" value="1"/>
</dbReference>
<keyword evidence="3" id="KW-0808">Transferase</keyword>
<dbReference type="GO" id="GO:0042797">
    <property type="term" value="P:tRNA transcription by RNA polymerase III"/>
    <property type="evidence" value="ECO:0007669"/>
    <property type="project" value="TreeGrafter"/>
</dbReference>
<dbReference type="GO" id="GO:0003899">
    <property type="term" value="F:DNA-directed RNA polymerase activity"/>
    <property type="evidence" value="ECO:0007669"/>
    <property type="project" value="UniProtKB-EC"/>
</dbReference>
<dbReference type="EMBL" id="JACDUP010000001">
    <property type="protein sequence ID" value="MBA2868245.1"/>
    <property type="molecule type" value="Genomic_DNA"/>
</dbReference>
<dbReference type="GO" id="GO:0006366">
    <property type="term" value="P:transcription by RNA polymerase II"/>
    <property type="evidence" value="ECO:0007669"/>
    <property type="project" value="TreeGrafter"/>
</dbReference>
<dbReference type="Proteomes" id="UP000568063">
    <property type="component" value="Unassembled WGS sequence"/>
</dbReference>
<evidence type="ECO:0000313" key="5">
    <source>
        <dbReference type="EMBL" id="MBA2859608.1"/>
    </source>
</evidence>
<gene>
    <name evidence="3" type="ORF">HNP87_000402</name>
    <name evidence="4" type="ORF">HNP89_000404</name>
    <name evidence="5" type="ORF">HNP91_000403</name>
    <name evidence="7" type="ORF">HNP92_000466</name>
    <name evidence="6" type="ORF">HNP95_000404</name>
</gene>
<evidence type="ECO:0000313" key="12">
    <source>
        <dbReference type="Proteomes" id="UP000571751"/>
    </source>
</evidence>
<dbReference type="NCBIfam" id="NF002206">
    <property type="entry name" value="PRK01099.1-1"/>
    <property type="match status" value="1"/>
</dbReference>
<dbReference type="SUPFAM" id="SSF63562">
    <property type="entry name" value="RPB6/omega subunit-like"/>
    <property type="match status" value="1"/>
</dbReference>
<sequence>MKLTKFETARLIGARSLQISDGAPLAIESEKTSSLDLADEEVKQGKLPLCVKKQAKN</sequence>
<dbReference type="PROSITE" id="PS01111">
    <property type="entry name" value="RNA_POL_K_14KD"/>
    <property type="match status" value="1"/>
</dbReference>
<dbReference type="AlphaFoldDB" id="A0A7J9NHA2"/>
<dbReference type="PIRSF" id="PIRSF000778">
    <property type="entry name" value="RpoK/RPB6"/>
    <property type="match status" value="1"/>
</dbReference>
<dbReference type="Pfam" id="PF01192">
    <property type="entry name" value="RNA_pol_Rpb6"/>
    <property type="match status" value="1"/>
</dbReference>
<evidence type="ECO:0000313" key="11">
    <source>
        <dbReference type="Proteomes" id="UP000568063"/>
    </source>
</evidence>